<evidence type="ECO:0000313" key="6">
    <source>
        <dbReference type="EMBL" id="CAF2064981.1"/>
    </source>
</evidence>
<reference evidence="6" key="1">
    <citation type="submission" date="2021-01" db="EMBL/GenBank/DDBJ databases">
        <authorList>
            <consortium name="Genoscope - CEA"/>
            <person name="William W."/>
        </authorList>
    </citation>
    <scope>NUCLEOTIDE SEQUENCE</scope>
</reference>
<dbReference type="PROSITE" id="PS51194">
    <property type="entry name" value="HELICASE_CTER"/>
    <property type="match status" value="1"/>
</dbReference>
<dbReference type="AlphaFoldDB" id="A0A816QYV2"/>
<evidence type="ECO:0000256" key="3">
    <source>
        <dbReference type="ARBA" id="ARBA00022806"/>
    </source>
</evidence>
<accession>A0A816QYV2</accession>
<name>A0A816QYV2_BRANA</name>
<dbReference type="InterPro" id="IPR001650">
    <property type="entry name" value="Helicase_C-like"/>
</dbReference>
<evidence type="ECO:0000256" key="4">
    <source>
        <dbReference type="ARBA" id="ARBA00022840"/>
    </source>
</evidence>
<keyword evidence="2" id="KW-0378">Hydrolase</keyword>
<feature type="domain" description="Helicase C-terminal" evidence="5">
    <location>
        <begin position="142"/>
        <end position="259"/>
    </location>
</feature>
<dbReference type="Proteomes" id="UP001295469">
    <property type="component" value="Chromosome C06"/>
</dbReference>
<dbReference type="InterPro" id="IPR011009">
    <property type="entry name" value="Kinase-like_dom_sf"/>
</dbReference>
<organism evidence="6">
    <name type="scientific">Brassica napus</name>
    <name type="common">Rape</name>
    <dbReference type="NCBI Taxonomy" id="3708"/>
    <lineage>
        <taxon>Eukaryota</taxon>
        <taxon>Viridiplantae</taxon>
        <taxon>Streptophyta</taxon>
        <taxon>Embryophyta</taxon>
        <taxon>Tracheophyta</taxon>
        <taxon>Spermatophyta</taxon>
        <taxon>Magnoliopsida</taxon>
        <taxon>eudicotyledons</taxon>
        <taxon>Gunneridae</taxon>
        <taxon>Pentapetalae</taxon>
        <taxon>rosids</taxon>
        <taxon>malvids</taxon>
        <taxon>Brassicales</taxon>
        <taxon>Brassicaceae</taxon>
        <taxon>Brassiceae</taxon>
        <taxon>Brassica</taxon>
    </lineage>
</organism>
<dbReference type="SUPFAM" id="SSF52540">
    <property type="entry name" value="P-loop containing nucleoside triphosphate hydrolases"/>
    <property type="match status" value="1"/>
</dbReference>
<dbReference type="Pfam" id="PF00271">
    <property type="entry name" value="Helicase_C"/>
    <property type="match status" value="1"/>
</dbReference>
<dbReference type="SUPFAM" id="SSF56112">
    <property type="entry name" value="Protein kinase-like (PK-like)"/>
    <property type="match status" value="1"/>
</dbReference>
<keyword evidence="1" id="KW-0547">Nucleotide-binding</keyword>
<evidence type="ECO:0000259" key="5">
    <source>
        <dbReference type="PROSITE" id="PS51194"/>
    </source>
</evidence>
<proteinExistence type="predicted"/>
<dbReference type="SMART" id="SM00490">
    <property type="entry name" value="HELICc"/>
    <property type="match status" value="1"/>
</dbReference>
<evidence type="ECO:0000256" key="2">
    <source>
        <dbReference type="ARBA" id="ARBA00022801"/>
    </source>
</evidence>
<sequence length="259" mass="29334">MRNPLFSLPPPISPSSLVILCDSSISPSPLEATSSEESTSRESKESTLFGYCAEGDQRLLVYEYMPFGSVEDHIRAVTCLMSLLESWEVTDIARRSCRFVQRAVTCLMSLSSDLIVQVLVDCSGDDNAEKTPETAFQNKKASLLQIIEENLVAKTIIFCNKIETCRKVENIFKRLDRNERQLHVLPFHAAFAQGTRLTNMEEFMSSHPEDHSLFLVCTDRASRGIDSSGVDHVVLFDFPRDPSEYVRRFSQNPFVFFMV</sequence>
<dbReference type="CDD" id="cd18787">
    <property type="entry name" value="SF2_C_DEAD"/>
    <property type="match status" value="1"/>
</dbReference>
<dbReference type="GO" id="GO:0016787">
    <property type="term" value="F:hydrolase activity"/>
    <property type="evidence" value="ECO:0007669"/>
    <property type="project" value="UniProtKB-KW"/>
</dbReference>
<evidence type="ECO:0000256" key="1">
    <source>
        <dbReference type="ARBA" id="ARBA00022741"/>
    </source>
</evidence>
<dbReference type="Gene3D" id="3.40.50.300">
    <property type="entry name" value="P-loop containing nucleotide triphosphate hydrolases"/>
    <property type="match status" value="1"/>
</dbReference>
<dbReference type="InterPro" id="IPR027417">
    <property type="entry name" value="P-loop_NTPase"/>
</dbReference>
<dbReference type="EMBL" id="HG994370">
    <property type="protein sequence ID" value="CAF2064981.1"/>
    <property type="molecule type" value="Genomic_DNA"/>
</dbReference>
<dbReference type="GO" id="GO:0004386">
    <property type="term" value="F:helicase activity"/>
    <property type="evidence" value="ECO:0007669"/>
    <property type="project" value="UniProtKB-KW"/>
</dbReference>
<keyword evidence="3" id="KW-0347">Helicase</keyword>
<dbReference type="PANTHER" id="PTHR47960">
    <property type="entry name" value="DEAD-BOX ATP-DEPENDENT RNA HELICASE 50"/>
    <property type="match status" value="1"/>
</dbReference>
<keyword evidence="4" id="KW-0067">ATP-binding</keyword>
<dbReference type="GO" id="GO:0005524">
    <property type="term" value="F:ATP binding"/>
    <property type="evidence" value="ECO:0007669"/>
    <property type="project" value="UniProtKB-KW"/>
</dbReference>
<gene>
    <name evidence="6" type="ORF">DARMORV10_C06P49390.1</name>
</gene>
<protein>
    <submittedName>
        <fullName evidence="6">(rape) hypothetical protein</fullName>
    </submittedName>
</protein>